<evidence type="ECO:0000313" key="2">
    <source>
        <dbReference type="EMBL" id="PGH59273.1"/>
    </source>
</evidence>
<dbReference type="AlphaFoldDB" id="A0A2B8BP07"/>
<dbReference type="Proteomes" id="UP000225379">
    <property type="component" value="Unassembled WGS sequence"/>
</dbReference>
<feature type="region of interest" description="Disordered" evidence="1">
    <location>
        <begin position="336"/>
        <end position="355"/>
    </location>
</feature>
<organism evidence="2 3">
    <name type="scientific">Azospirillum palustre</name>
    <dbReference type="NCBI Taxonomy" id="2044885"/>
    <lineage>
        <taxon>Bacteria</taxon>
        <taxon>Pseudomonadati</taxon>
        <taxon>Pseudomonadota</taxon>
        <taxon>Alphaproteobacteria</taxon>
        <taxon>Rhodospirillales</taxon>
        <taxon>Azospirillaceae</taxon>
        <taxon>Azospirillum</taxon>
    </lineage>
</organism>
<protein>
    <submittedName>
        <fullName evidence="2">Uncharacterized protein</fullName>
    </submittedName>
</protein>
<name>A0A2B8BP07_9PROT</name>
<comment type="caution">
    <text evidence="2">The sequence shown here is derived from an EMBL/GenBank/DDBJ whole genome shotgun (WGS) entry which is preliminary data.</text>
</comment>
<dbReference type="EMBL" id="PDKW01000036">
    <property type="protein sequence ID" value="PGH59273.1"/>
    <property type="molecule type" value="Genomic_DNA"/>
</dbReference>
<keyword evidence="3" id="KW-1185">Reference proteome</keyword>
<evidence type="ECO:0000256" key="1">
    <source>
        <dbReference type="SAM" id="MobiDB-lite"/>
    </source>
</evidence>
<evidence type="ECO:0000313" key="3">
    <source>
        <dbReference type="Proteomes" id="UP000225379"/>
    </source>
</evidence>
<sequence length="368" mass="38283">MAMRRARRKSAGFRPYQIHLTTAACSAADNLAGRMTGGLDTVATAPHLAQVLEDLLPALEESDVVSLAQQQVVDGKPVSPSAAAVLILATFGPVAARSGLMGRIAALGPDQGRDRQAEMLLAALEIGLAVVEQPAIAECLEAAKAPKEGRAQVVGELVMGLRLVEALQEVNLLAGIMCAPDPGVVIKDAISLQRDFAPLIGSREVGAMANLLWQEHSLLARQRLVAHVAEEAIIALFRSLSGMPQARENVAGATTLRGVFDLLELTVAVAPPSGDHPLANLKSAFVGAANQAKREGRVGSTEQYLQETLCRAVGLPLPVAASVAGAPKPVGALPGLPATNVEAEESGGDSQERSSGIGLSAWKGLLRW</sequence>
<dbReference type="PROSITE" id="PS51257">
    <property type="entry name" value="PROKAR_LIPOPROTEIN"/>
    <property type="match status" value="1"/>
</dbReference>
<proteinExistence type="predicted"/>
<gene>
    <name evidence="2" type="ORF">CRT60_01170</name>
</gene>
<accession>A0A2B8BP07</accession>
<reference evidence="3" key="1">
    <citation type="submission" date="2017-10" db="EMBL/GenBank/DDBJ databases">
        <authorList>
            <person name="Kravchenko I.K."/>
            <person name="Grouzdev D.S."/>
        </authorList>
    </citation>
    <scope>NUCLEOTIDE SEQUENCE [LARGE SCALE GENOMIC DNA]</scope>
    <source>
        <strain evidence="3">B2</strain>
    </source>
</reference>